<accession>A0A4C1W8A1</accession>
<comment type="caution">
    <text evidence="2">The sequence shown here is derived from an EMBL/GenBank/DDBJ whole genome shotgun (WGS) entry which is preliminary data.</text>
</comment>
<keyword evidence="3" id="KW-1185">Reference proteome</keyword>
<feature type="region of interest" description="Disordered" evidence="1">
    <location>
        <begin position="44"/>
        <end position="65"/>
    </location>
</feature>
<feature type="compositionally biased region" description="Basic and acidic residues" evidence="1">
    <location>
        <begin position="47"/>
        <end position="65"/>
    </location>
</feature>
<gene>
    <name evidence="2" type="ORF">EVAR_86982_1</name>
</gene>
<evidence type="ECO:0000313" key="3">
    <source>
        <dbReference type="Proteomes" id="UP000299102"/>
    </source>
</evidence>
<protein>
    <submittedName>
        <fullName evidence="2">Uncharacterized protein</fullName>
    </submittedName>
</protein>
<proteinExistence type="predicted"/>
<reference evidence="2 3" key="1">
    <citation type="journal article" date="2019" name="Commun. Biol.">
        <title>The bagworm genome reveals a unique fibroin gene that provides high tensile strength.</title>
        <authorList>
            <person name="Kono N."/>
            <person name="Nakamura H."/>
            <person name="Ohtoshi R."/>
            <person name="Tomita M."/>
            <person name="Numata K."/>
            <person name="Arakawa K."/>
        </authorList>
    </citation>
    <scope>NUCLEOTIDE SEQUENCE [LARGE SCALE GENOMIC DNA]</scope>
</reference>
<dbReference type="Proteomes" id="UP000299102">
    <property type="component" value="Unassembled WGS sequence"/>
</dbReference>
<evidence type="ECO:0000256" key="1">
    <source>
        <dbReference type="SAM" id="MobiDB-lite"/>
    </source>
</evidence>
<sequence>MLIGVDGSLGESDRYSAALRQYECFQRRHGRMTYIDDKVLQRTGGSRCRDASGPRNEELRGGAEADRARALRELRRAEISTAQFKKYLKNSM</sequence>
<dbReference type="AlphaFoldDB" id="A0A4C1W8A1"/>
<evidence type="ECO:0000313" key="2">
    <source>
        <dbReference type="EMBL" id="GBP46729.1"/>
    </source>
</evidence>
<name>A0A4C1W8A1_EUMVA</name>
<dbReference type="EMBL" id="BGZK01000488">
    <property type="protein sequence ID" value="GBP46729.1"/>
    <property type="molecule type" value="Genomic_DNA"/>
</dbReference>
<organism evidence="2 3">
    <name type="scientific">Eumeta variegata</name>
    <name type="common">Bagworm moth</name>
    <name type="synonym">Eumeta japonica</name>
    <dbReference type="NCBI Taxonomy" id="151549"/>
    <lineage>
        <taxon>Eukaryota</taxon>
        <taxon>Metazoa</taxon>
        <taxon>Ecdysozoa</taxon>
        <taxon>Arthropoda</taxon>
        <taxon>Hexapoda</taxon>
        <taxon>Insecta</taxon>
        <taxon>Pterygota</taxon>
        <taxon>Neoptera</taxon>
        <taxon>Endopterygota</taxon>
        <taxon>Lepidoptera</taxon>
        <taxon>Glossata</taxon>
        <taxon>Ditrysia</taxon>
        <taxon>Tineoidea</taxon>
        <taxon>Psychidae</taxon>
        <taxon>Oiketicinae</taxon>
        <taxon>Eumeta</taxon>
    </lineage>
</organism>